<dbReference type="PANTHER" id="PTHR48069:SF3">
    <property type="entry name" value="DIHYDROFOLATE REDUCTASE"/>
    <property type="match status" value="1"/>
</dbReference>
<dbReference type="EMBL" id="PKSG01000785">
    <property type="protein sequence ID" value="POR32838.1"/>
    <property type="molecule type" value="Genomic_DNA"/>
</dbReference>
<dbReference type="InterPro" id="IPR012259">
    <property type="entry name" value="DHFR"/>
</dbReference>
<dbReference type="InterPro" id="IPR024072">
    <property type="entry name" value="DHFR-like_dom_sf"/>
</dbReference>
<sequence length="87" mass="9725">RVFVVGGAHVYGAALKLPAARRVLLTSVRRDFACDTFFPLDLAGGRAEGWVRTSHEELQAWTGEHVDEGGQEEAGTEYEFQMWEKVD</sequence>
<feature type="domain" description="DHFR" evidence="7">
    <location>
        <begin position="1"/>
        <end position="85"/>
    </location>
</feature>
<keyword evidence="6" id="KW-0560">Oxidoreductase</keyword>
<dbReference type="OrthoDB" id="414698at2759"/>
<dbReference type="Proteomes" id="UP000237481">
    <property type="component" value="Unassembled WGS sequence"/>
</dbReference>
<feature type="non-terminal residue" evidence="8">
    <location>
        <position position="1"/>
    </location>
</feature>
<organism evidence="8 9">
    <name type="scientific">Tolypocladium paradoxum</name>
    <dbReference type="NCBI Taxonomy" id="94208"/>
    <lineage>
        <taxon>Eukaryota</taxon>
        <taxon>Fungi</taxon>
        <taxon>Dikarya</taxon>
        <taxon>Ascomycota</taxon>
        <taxon>Pezizomycotina</taxon>
        <taxon>Sordariomycetes</taxon>
        <taxon>Hypocreomycetidae</taxon>
        <taxon>Hypocreales</taxon>
        <taxon>Ophiocordycipitaceae</taxon>
        <taxon>Tolypocladium</taxon>
    </lineage>
</organism>
<dbReference type="SUPFAM" id="SSF53597">
    <property type="entry name" value="Dihydrofolate reductase-like"/>
    <property type="match status" value="1"/>
</dbReference>
<gene>
    <name evidence="8" type="ORF">TPAR_06959</name>
</gene>
<evidence type="ECO:0000259" key="7">
    <source>
        <dbReference type="PROSITE" id="PS51330"/>
    </source>
</evidence>
<protein>
    <recommendedName>
        <fullName evidence="3">Dihydrofolate reductase</fullName>
        <ecNumber evidence="2">1.5.1.3</ecNumber>
    </recommendedName>
</protein>
<keyword evidence="5" id="KW-0521">NADP</keyword>
<dbReference type="STRING" id="94208.A0A2S4KRP3"/>
<dbReference type="Gene3D" id="3.40.430.10">
    <property type="entry name" value="Dihydrofolate Reductase, subunit A"/>
    <property type="match status" value="1"/>
</dbReference>
<dbReference type="PANTHER" id="PTHR48069">
    <property type="entry name" value="DIHYDROFOLATE REDUCTASE"/>
    <property type="match status" value="1"/>
</dbReference>
<comment type="caution">
    <text evidence="8">The sequence shown here is derived from an EMBL/GenBank/DDBJ whole genome shotgun (WGS) entry which is preliminary data.</text>
</comment>
<evidence type="ECO:0000256" key="4">
    <source>
        <dbReference type="ARBA" id="ARBA00022563"/>
    </source>
</evidence>
<comment type="pathway">
    <text evidence="1">Cofactor biosynthesis; tetrahydrofolate biosynthesis; 5,6,7,8-tetrahydrofolate from 7,8-dihydrofolate: step 1/1.</text>
</comment>
<keyword evidence="9" id="KW-1185">Reference proteome</keyword>
<dbReference type="GO" id="GO:0050661">
    <property type="term" value="F:NADP binding"/>
    <property type="evidence" value="ECO:0007669"/>
    <property type="project" value="InterPro"/>
</dbReference>
<dbReference type="GO" id="GO:0046654">
    <property type="term" value="P:tetrahydrofolate biosynthetic process"/>
    <property type="evidence" value="ECO:0007669"/>
    <property type="project" value="InterPro"/>
</dbReference>
<dbReference type="GO" id="GO:0006730">
    <property type="term" value="P:one-carbon metabolic process"/>
    <property type="evidence" value="ECO:0007669"/>
    <property type="project" value="UniProtKB-KW"/>
</dbReference>
<evidence type="ECO:0000256" key="2">
    <source>
        <dbReference type="ARBA" id="ARBA00012856"/>
    </source>
</evidence>
<evidence type="ECO:0000313" key="9">
    <source>
        <dbReference type="Proteomes" id="UP000237481"/>
    </source>
</evidence>
<dbReference type="GO" id="GO:0004146">
    <property type="term" value="F:dihydrofolate reductase activity"/>
    <property type="evidence" value="ECO:0007669"/>
    <property type="project" value="UniProtKB-EC"/>
</dbReference>
<evidence type="ECO:0000256" key="3">
    <source>
        <dbReference type="ARBA" id="ARBA00018886"/>
    </source>
</evidence>
<evidence type="ECO:0000256" key="1">
    <source>
        <dbReference type="ARBA" id="ARBA00004903"/>
    </source>
</evidence>
<reference evidence="8 9" key="1">
    <citation type="submission" date="2018-01" db="EMBL/GenBank/DDBJ databases">
        <title>Harnessing the power of phylogenomics to disentangle the directionality and signatures of interkingdom host jumping in the parasitic fungal genus Tolypocladium.</title>
        <authorList>
            <person name="Quandt C.A."/>
            <person name="Patterson W."/>
            <person name="Spatafora J.W."/>
        </authorList>
    </citation>
    <scope>NUCLEOTIDE SEQUENCE [LARGE SCALE GENOMIC DNA]</scope>
    <source>
        <strain evidence="8 9">NRBC 100945</strain>
    </source>
</reference>
<dbReference type="GO" id="GO:0046452">
    <property type="term" value="P:dihydrofolate metabolic process"/>
    <property type="evidence" value="ECO:0007669"/>
    <property type="project" value="TreeGrafter"/>
</dbReference>
<proteinExistence type="predicted"/>
<dbReference type="AlphaFoldDB" id="A0A2S4KRP3"/>
<evidence type="ECO:0000256" key="6">
    <source>
        <dbReference type="ARBA" id="ARBA00023002"/>
    </source>
</evidence>
<name>A0A2S4KRP3_9HYPO</name>
<keyword evidence="4" id="KW-0554">One-carbon metabolism</keyword>
<evidence type="ECO:0000256" key="5">
    <source>
        <dbReference type="ARBA" id="ARBA00022857"/>
    </source>
</evidence>
<accession>A0A2S4KRP3</accession>
<dbReference type="PROSITE" id="PS51330">
    <property type="entry name" value="DHFR_2"/>
    <property type="match status" value="1"/>
</dbReference>
<dbReference type="InterPro" id="IPR001796">
    <property type="entry name" value="DHFR_dom"/>
</dbReference>
<evidence type="ECO:0000313" key="8">
    <source>
        <dbReference type="EMBL" id="POR32838.1"/>
    </source>
</evidence>
<dbReference type="GO" id="GO:0005739">
    <property type="term" value="C:mitochondrion"/>
    <property type="evidence" value="ECO:0007669"/>
    <property type="project" value="TreeGrafter"/>
</dbReference>
<dbReference type="GO" id="GO:0046655">
    <property type="term" value="P:folic acid metabolic process"/>
    <property type="evidence" value="ECO:0007669"/>
    <property type="project" value="TreeGrafter"/>
</dbReference>
<dbReference type="EC" id="1.5.1.3" evidence="2"/>
<dbReference type="Pfam" id="PF00186">
    <property type="entry name" value="DHFR_1"/>
    <property type="match status" value="1"/>
</dbReference>